<feature type="chain" id="PRO_5013184160" description="FAD-binding PCMH-type domain-containing protein" evidence="3">
    <location>
        <begin position="25"/>
        <end position="577"/>
    </location>
</feature>
<evidence type="ECO:0000256" key="2">
    <source>
        <dbReference type="ARBA" id="ARBA00023002"/>
    </source>
</evidence>
<comment type="caution">
    <text evidence="5">The sequence shown here is derived from an EMBL/GenBank/DDBJ whole genome shotgun (WGS) entry which is preliminary data.</text>
</comment>
<dbReference type="GO" id="GO:0071949">
    <property type="term" value="F:FAD binding"/>
    <property type="evidence" value="ECO:0007669"/>
    <property type="project" value="InterPro"/>
</dbReference>
<comment type="similarity">
    <text evidence="1">Belongs to the oxygen-dependent FAD-linked oxidoreductase family.</text>
</comment>
<dbReference type="SUPFAM" id="SSF56176">
    <property type="entry name" value="FAD-binding/transporter-associated domain-like"/>
    <property type="match status" value="1"/>
</dbReference>
<dbReference type="PANTHER" id="PTHR13878">
    <property type="entry name" value="GULONOLACTONE OXIDASE"/>
    <property type="match status" value="1"/>
</dbReference>
<dbReference type="GO" id="GO:0016491">
    <property type="term" value="F:oxidoreductase activity"/>
    <property type="evidence" value="ECO:0007669"/>
    <property type="project" value="UniProtKB-KW"/>
</dbReference>
<feature type="signal peptide" evidence="3">
    <location>
        <begin position="1"/>
        <end position="24"/>
    </location>
</feature>
<dbReference type="PANTHER" id="PTHR13878:SF91">
    <property type="entry name" value="FAD BINDING DOMAIN PROTEIN (AFU_ORTHOLOGUE AFUA_6G12070)-RELATED"/>
    <property type="match status" value="1"/>
</dbReference>
<dbReference type="InterPro" id="IPR016169">
    <property type="entry name" value="FAD-bd_PCMH_sub2"/>
</dbReference>
<dbReference type="EMBL" id="MDYP01000050">
    <property type="protein sequence ID" value="OQE00532.1"/>
    <property type="molecule type" value="Genomic_DNA"/>
</dbReference>
<feature type="domain" description="FAD-binding PCMH-type" evidence="4">
    <location>
        <begin position="126"/>
        <end position="305"/>
    </location>
</feature>
<dbReference type="Pfam" id="PF01565">
    <property type="entry name" value="FAD_binding_4"/>
    <property type="match status" value="1"/>
</dbReference>
<dbReference type="InterPro" id="IPR006094">
    <property type="entry name" value="Oxid_FAD_bind_N"/>
</dbReference>
<reference evidence="6" key="1">
    <citation type="journal article" date="2017" name="Nat. Microbiol.">
        <title>Global analysis of biosynthetic gene clusters reveals vast potential of secondary metabolite production in Penicillium species.</title>
        <authorList>
            <person name="Nielsen J.C."/>
            <person name="Grijseels S."/>
            <person name="Prigent S."/>
            <person name="Ji B."/>
            <person name="Dainat J."/>
            <person name="Nielsen K.F."/>
            <person name="Frisvad J.C."/>
            <person name="Workman M."/>
            <person name="Nielsen J."/>
        </authorList>
    </citation>
    <scope>NUCLEOTIDE SEQUENCE [LARGE SCALE GENOMIC DNA]</scope>
    <source>
        <strain evidence="6">IBT 29486</strain>
    </source>
</reference>
<sequence length="577" mass="62957">MATPCLAWKQACFLVLSVVTVVCGLSVANHTRSPICRCMPQDPCWPEHNLWARFNKTVHGRLIATIPIASVCHIDSFAPYDKSQCDQLQSNWGFPKTHYENPSSIMAPRFTNLSCNPFSSRRSPCTIGNYVQYAVNATDVAHVRETINFAARHNIRLVIRNTGHDLLGKSTGAGGLAIWMHYMKDISIVEYVSPHYSGKAVKVGAGVQSFEGSEAAYKAGLVIVGGNCATVGLAGGYSQGGGHGQMVSQVGLAADQVLEWEVVLANGKLVTASPMEHPDLYWALSGGGGGTYGVVVSMTSKAYPELRTVSGNISFSDTGVSRDTFFAAVAKFTSILPSIGDAGGASVWWLTNTTLATAPTTIPGRTATLFNSLFSPLIEFLQQNNLQHTYYVDDFPTYYDAYQTMSPPNNITDQLLGGRLIPRSVVEQNLADLTTTLRNIVEGNDGFLISGIMVNSSRVAYPDNSVNPAWRDALMDIVMGANFDYADWDTDVARQQLITNVLMPQLEELTPGSGAYLNEADPNQIDWQQAFYGDNYDILLEIKKKYDPHSRFYAFKSVGSEAWTVVENGRLCKSQAD</sequence>
<evidence type="ECO:0000313" key="6">
    <source>
        <dbReference type="Proteomes" id="UP000191518"/>
    </source>
</evidence>
<proteinExistence type="inferred from homology"/>
<dbReference type="Proteomes" id="UP000191518">
    <property type="component" value="Unassembled WGS sequence"/>
</dbReference>
<dbReference type="Pfam" id="PF08031">
    <property type="entry name" value="BBE"/>
    <property type="match status" value="1"/>
</dbReference>
<evidence type="ECO:0000256" key="3">
    <source>
        <dbReference type="SAM" id="SignalP"/>
    </source>
</evidence>
<dbReference type="PROSITE" id="PS51387">
    <property type="entry name" value="FAD_PCMH"/>
    <property type="match status" value="1"/>
</dbReference>
<organism evidence="5 6">
    <name type="scientific">Penicillium vulpinum</name>
    <dbReference type="NCBI Taxonomy" id="29845"/>
    <lineage>
        <taxon>Eukaryota</taxon>
        <taxon>Fungi</taxon>
        <taxon>Dikarya</taxon>
        <taxon>Ascomycota</taxon>
        <taxon>Pezizomycotina</taxon>
        <taxon>Eurotiomycetes</taxon>
        <taxon>Eurotiomycetidae</taxon>
        <taxon>Eurotiales</taxon>
        <taxon>Aspergillaceae</taxon>
        <taxon>Penicillium</taxon>
    </lineage>
</organism>
<dbReference type="AlphaFoldDB" id="A0A1V6RFG8"/>
<dbReference type="Gene3D" id="3.30.465.10">
    <property type="match status" value="2"/>
</dbReference>
<evidence type="ECO:0000256" key="1">
    <source>
        <dbReference type="ARBA" id="ARBA00005466"/>
    </source>
</evidence>
<dbReference type="InterPro" id="IPR050432">
    <property type="entry name" value="FAD-linked_Oxidoreductases_BP"/>
</dbReference>
<evidence type="ECO:0000259" key="4">
    <source>
        <dbReference type="PROSITE" id="PS51387"/>
    </source>
</evidence>
<accession>A0A1V6RFG8</accession>
<keyword evidence="2" id="KW-0560">Oxidoreductase</keyword>
<keyword evidence="6" id="KW-1185">Reference proteome</keyword>
<protein>
    <recommendedName>
        <fullName evidence="4">FAD-binding PCMH-type domain-containing protein</fullName>
    </recommendedName>
</protein>
<evidence type="ECO:0000313" key="5">
    <source>
        <dbReference type="EMBL" id="OQE00532.1"/>
    </source>
</evidence>
<dbReference type="InterPro" id="IPR036318">
    <property type="entry name" value="FAD-bd_PCMH-like_sf"/>
</dbReference>
<dbReference type="InterPro" id="IPR012951">
    <property type="entry name" value="BBE"/>
</dbReference>
<gene>
    <name evidence="5" type="ORF">PENVUL_c050G09268</name>
</gene>
<keyword evidence="3" id="KW-0732">Signal</keyword>
<dbReference type="STRING" id="29845.A0A1V6RFG8"/>
<dbReference type="InterPro" id="IPR016166">
    <property type="entry name" value="FAD-bd_PCMH"/>
</dbReference>
<name>A0A1V6RFG8_9EURO</name>